<sequence>MTAIPSIGDILMLSQLALKIGRAFTAGCQGAPAAFLEVESEINGLAKALKLLAETLFTDSDGSLPQQTDDDTRHGAAIVLLSCQRSVKDLDALMDQYQVIKKHRTVGGFAIERSWSDLVLAQYETVSWTTGNGSIEDLRNMLRIYASTITLITQALQSKSSSRLEAILQPLADKFDSLYQNVENITKRLDEIHHTIVEIAGRTPPLPPARDPDRSTISSLQLDLQRQTSPKPESYLAHQYFPPRQPSTNSHTPPSPSLTVTTVPSSPSGTMTSTSTSPTSRKPILEFSVGGSSSRYSSSYASSEAGTSTWSPVAGSYRNSYLSRQSSNVNSTLVTTPEHREPNTRPESIILPPLPPPAIDILPDQGIENAMSISKLSIHPPTQPDIVKLHRSSTTSSQKGLFEREAFRNAAILCDVRCILVEYTQKVSPESDDVEMISACEDCRVAVVRKREPAQDNSVRIMTSIWTFSDDNTIRMELKLAEGELYVPYSSYFSPEKVSMTVPCELKFHDVKFGSRPLRTAKTHWINYVFDDPQGAILFQNEIMGRTLLGTYRTEKTLRIHEGVKGAFSYQEQMCGMENLRIWEDEETAAIIAMIHFSAHFRTGYLAFYLNSMNAPLRVKDEGGREIKIKGLRVPMEKGALRKDSGAGYAKDVDRRKIISGARVEFASEAEKKEFMCLVRNVQGDLRDLPDLLGVN</sequence>
<gene>
    <name evidence="2" type="ORF">CC78DRAFT_535871</name>
</gene>
<protein>
    <recommendedName>
        <fullName evidence="4">Fungal N-terminal domain-containing protein</fullName>
    </recommendedName>
</protein>
<feature type="compositionally biased region" description="Low complexity" evidence="1">
    <location>
        <begin position="288"/>
        <end position="309"/>
    </location>
</feature>
<feature type="compositionally biased region" description="Low complexity" evidence="1">
    <location>
        <begin position="246"/>
        <end position="280"/>
    </location>
</feature>
<feature type="compositionally biased region" description="Polar residues" evidence="1">
    <location>
        <begin position="215"/>
        <end position="231"/>
    </location>
</feature>
<feature type="region of interest" description="Disordered" evidence="1">
    <location>
        <begin position="200"/>
        <end position="310"/>
    </location>
</feature>
<organism evidence="2 3">
    <name type="scientific">Lojkania enalia</name>
    <dbReference type="NCBI Taxonomy" id="147567"/>
    <lineage>
        <taxon>Eukaryota</taxon>
        <taxon>Fungi</taxon>
        <taxon>Dikarya</taxon>
        <taxon>Ascomycota</taxon>
        <taxon>Pezizomycotina</taxon>
        <taxon>Dothideomycetes</taxon>
        <taxon>Pleosporomycetidae</taxon>
        <taxon>Pleosporales</taxon>
        <taxon>Pleosporales incertae sedis</taxon>
        <taxon>Lojkania</taxon>
    </lineage>
</organism>
<comment type="caution">
    <text evidence="2">The sequence shown here is derived from an EMBL/GenBank/DDBJ whole genome shotgun (WGS) entry which is preliminary data.</text>
</comment>
<evidence type="ECO:0008006" key="4">
    <source>
        <dbReference type="Google" id="ProtNLM"/>
    </source>
</evidence>
<evidence type="ECO:0000313" key="2">
    <source>
        <dbReference type="EMBL" id="KAF2261154.1"/>
    </source>
</evidence>
<dbReference type="OrthoDB" id="5404564at2759"/>
<evidence type="ECO:0000256" key="1">
    <source>
        <dbReference type="SAM" id="MobiDB-lite"/>
    </source>
</evidence>
<reference evidence="3" key="1">
    <citation type="journal article" date="2020" name="Stud. Mycol.">
        <title>101 Dothideomycetes genomes: A test case for predicting lifestyles and emergence of pathogens.</title>
        <authorList>
            <person name="Haridas S."/>
            <person name="Albert R."/>
            <person name="Binder M."/>
            <person name="Bloem J."/>
            <person name="LaButti K."/>
            <person name="Salamov A."/>
            <person name="Andreopoulos B."/>
            <person name="Baker S."/>
            <person name="Barry K."/>
            <person name="Bills G."/>
            <person name="Bluhm B."/>
            <person name="Cannon C."/>
            <person name="Castanera R."/>
            <person name="Culley D."/>
            <person name="Daum C."/>
            <person name="Ezra D."/>
            <person name="Gonzalez J."/>
            <person name="Henrissat B."/>
            <person name="Kuo A."/>
            <person name="Liang C."/>
            <person name="Lipzen A."/>
            <person name="Lutzoni F."/>
            <person name="Magnuson J."/>
            <person name="Mondo S."/>
            <person name="Nolan M."/>
            <person name="Ohm R."/>
            <person name="Pangilinan J."/>
            <person name="Park H.-J."/>
            <person name="Ramirez L."/>
            <person name="Alfaro M."/>
            <person name="Sun H."/>
            <person name="Tritt A."/>
            <person name="Yoshinaga Y."/>
            <person name="Zwiers L.-H."/>
            <person name="Turgeon B."/>
            <person name="Goodwin S."/>
            <person name="Spatafora J."/>
            <person name="Crous P."/>
            <person name="Grigoriev I."/>
        </authorList>
    </citation>
    <scope>NUCLEOTIDE SEQUENCE [LARGE SCALE GENOMIC DNA]</scope>
    <source>
        <strain evidence="3">CBS 304.66</strain>
    </source>
</reference>
<feature type="region of interest" description="Disordered" evidence="1">
    <location>
        <begin position="326"/>
        <end position="356"/>
    </location>
</feature>
<feature type="compositionally biased region" description="Polar residues" evidence="1">
    <location>
        <begin position="326"/>
        <end position="335"/>
    </location>
</feature>
<dbReference type="Proteomes" id="UP000800093">
    <property type="component" value="Unassembled WGS sequence"/>
</dbReference>
<keyword evidence="3" id="KW-1185">Reference proteome</keyword>
<dbReference type="AlphaFoldDB" id="A0A9P4K7Y7"/>
<dbReference type="EMBL" id="ML986663">
    <property type="protein sequence ID" value="KAF2261154.1"/>
    <property type="molecule type" value="Genomic_DNA"/>
</dbReference>
<name>A0A9P4K7Y7_9PLEO</name>
<proteinExistence type="predicted"/>
<accession>A0A9P4K7Y7</accession>
<evidence type="ECO:0000313" key="3">
    <source>
        <dbReference type="Proteomes" id="UP000800093"/>
    </source>
</evidence>